<protein>
    <submittedName>
        <fullName evidence="1">Uncharacterized protein</fullName>
    </submittedName>
</protein>
<evidence type="ECO:0000313" key="1">
    <source>
        <dbReference type="EMBL" id="KJV79135.1"/>
    </source>
</evidence>
<accession>A0A0F3PFK3</accession>
<dbReference type="Proteomes" id="UP000033591">
    <property type="component" value="Unassembled WGS sequence"/>
</dbReference>
<organism evidence="1 2">
    <name type="scientific">Rickettsia rhipicephali str. Ect</name>
    <dbReference type="NCBI Taxonomy" id="1359199"/>
    <lineage>
        <taxon>Bacteria</taxon>
        <taxon>Pseudomonadati</taxon>
        <taxon>Pseudomonadota</taxon>
        <taxon>Alphaproteobacteria</taxon>
        <taxon>Rickettsiales</taxon>
        <taxon>Rickettsiaceae</taxon>
        <taxon>Rickettsieae</taxon>
        <taxon>Rickettsia</taxon>
        <taxon>spotted fever group</taxon>
    </lineage>
</organism>
<dbReference type="EMBL" id="LAOC01000001">
    <property type="protein sequence ID" value="KJV79135.1"/>
    <property type="molecule type" value="Genomic_DNA"/>
</dbReference>
<sequence>MESHISDDFRKTQIVKFTQLGLDINDLDQDKIILLYILQYIFK</sequence>
<gene>
    <name evidence="1" type="ORF">RMAECT_1430</name>
</gene>
<comment type="caution">
    <text evidence="1">The sequence shown here is derived from an EMBL/GenBank/DDBJ whole genome shotgun (WGS) entry which is preliminary data.</text>
</comment>
<dbReference type="AlphaFoldDB" id="A0A0F3PFK3"/>
<dbReference type="PATRIC" id="fig|1359199.3.peg.1411"/>
<evidence type="ECO:0000313" key="2">
    <source>
        <dbReference type="Proteomes" id="UP000033591"/>
    </source>
</evidence>
<reference evidence="1 2" key="1">
    <citation type="submission" date="2015-01" db="EMBL/GenBank/DDBJ databases">
        <title>Genome Sequencing of Rickettsiales.</title>
        <authorList>
            <person name="Daugherty S.C."/>
            <person name="Su Q."/>
            <person name="Abolude K."/>
            <person name="Beier-Sexton M."/>
            <person name="Carlyon J.A."/>
            <person name="Carter R."/>
            <person name="Day N.P."/>
            <person name="Dumler S.J."/>
            <person name="Dyachenko V."/>
            <person name="Godinez A."/>
            <person name="Kurtti T.J."/>
            <person name="Lichay M."/>
            <person name="Mullins K.E."/>
            <person name="Ott S."/>
            <person name="Pappas-Brown V."/>
            <person name="Paris D.H."/>
            <person name="Patel P."/>
            <person name="Richards A.L."/>
            <person name="Sadzewicz L."/>
            <person name="Sears K."/>
            <person name="Seidman D."/>
            <person name="Sengamalay N."/>
            <person name="Stenos J."/>
            <person name="Tallon L.J."/>
            <person name="Vincent G."/>
            <person name="Fraser C.M."/>
            <person name="Munderloh U."/>
            <person name="Dunning-Hotopp J.C."/>
        </authorList>
    </citation>
    <scope>NUCLEOTIDE SEQUENCE [LARGE SCALE GENOMIC DNA]</scope>
    <source>
        <strain evidence="1 2">Ect</strain>
    </source>
</reference>
<proteinExistence type="predicted"/>
<name>A0A0F3PFK3_RICRH</name>